<keyword evidence="1" id="KW-1133">Transmembrane helix</keyword>
<keyword evidence="1" id="KW-0472">Membrane</keyword>
<dbReference type="AlphaFoldDB" id="A0A0P1ED01"/>
<evidence type="ECO:0000313" key="3">
    <source>
        <dbReference type="Proteomes" id="UP000050783"/>
    </source>
</evidence>
<gene>
    <name evidence="2" type="ORF">RUA4292_01771</name>
</gene>
<name>A0A0P1ED01_9RHOB</name>
<protein>
    <submittedName>
        <fullName evidence="2">Uncharacterized protein</fullName>
    </submittedName>
</protein>
<reference evidence="2 3" key="1">
    <citation type="submission" date="2015-09" db="EMBL/GenBank/DDBJ databases">
        <authorList>
            <consortium name="Swine Surveillance"/>
        </authorList>
    </citation>
    <scope>NUCLEOTIDE SEQUENCE [LARGE SCALE GENOMIC DNA]</scope>
    <source>
        <strain evidence="2 3">CECT 4292</strain>
    </source>
</reference>
<accession>A0A0P1ED01</accession>
<dbReference type="EMBL" id="CYPU01000029">
    <property type="protein sequence ID" value="CUH47600.1"/>
    <property type="molecule type" value="Genomic_DNA"/>
</dbReference>
<sequence>MIFRAVRLTTKTFFGLLLIASVSLNIATVTISGVYTAVSSMASAAGLTTVAALSSPI</sequence>
<evidence type="ECO:0000256" key="1">
    <source>
        <dbReference type="SAM" id="Phobius"/>
    </source>
</evidence>
<feature type="transmembrane region" description="Helical" evidence="1">
    <location>
        <begin position="12"/>
        <end position="38"/>
    </location>
</feature>
<organism evidence="2 3">
    <name type="scientific">Ruegeria atlantica</name>
    <dbReference type="NCBI Taxonomy" id="81569"/>
    <lineage>
        <taxon>Bacteria</taxon>
        <taxon>Pseudomonadati</taxon>
        <taxon>Pseudomonadota</taxon>
        <taxon>Alphaproteobacteria</taxon>
        <taxon>Rhodobacterales</taxon>
        <taxon>Roseobacteraceae</taxon>
        <taxon>Ruegeria</taxon>
    </lineage>
</organism>
<dbReference type="Proteomes" id="UP000050783">
    <property type="component" value="Unassembled WGS sequence"/>
</dbReference>
<evidence type="ECO:0000313" key="2">
    <source>
        <dbReference type="EMBL" id="CUH47600.1"/>
    </source>
</evidence>
<proteinExistence type="predicted"/>
<keyword evidence="1" id="KW-0812">Transmembrane</keyword>